<reference evidence="1 2" key="1">
    <citation type="submission" date="2019-03" db="EMBL/GenBank/DDBJ databases">
        <title>An improved genome assembly of the fluke Schistosoma japonicum.</title>
        <authorList>
            <person name="Hu W."/>
            <person name="Luo F."/>
            <person name="Yin M."/>
            <person name="Mo X."/>
            <person name="Sun C."/>
            <person name="Wu Q."/>
            <person name="Zhu B."/>
            <person name="Xiang M."/>
            <person name="Wang J."/>
            <person name="Wang Y."/>
            <person name="Zhang T."/>
            <person name="Xu B."/>
            <person name="Zheng H."/>
            <person name="Feng Z."/>
        </authorList>
    </citation>
    <scope>NUCLEOTIDE SEQUENCE [LARGE SCALE GENOMIC DNA]</scope>
    <source>
        <strain evidence="1">HuSjv2</strain>
        <tissue evidence="1">Worms</tissue>
    </source>
</reference>
<keyword evidence="2" id="KW-1185">Reference proteome</keyword>
<sequence>MFRISKWTNGNVCHETLRMKERLILEGIKGLYLNGRLLQADSEHQWNVITWTQVTSPVLKLVRLLVKSMINPTAMTLIVKVTITQLLHPVIGDYHRLKQNMIPAVMVEVEVRKRERKRFTVTATDDIVKVAIVIIVGDINLDGINLTIGPLPTLCRLTNIGMFPPPGFEHVTPAQYKALQTSGQVPFNVYAAVKCLCQFMHQMLP</sequence>
<protein>
    <submittedName>
        <fullName evidence="1">Uncharacterized protein</fullName>
    </submittedName>
</protein>
<comment type="caution">
    <text evidence="1">The sequence shown here is derived from an EMBL/GenBank/DDBJ whole genome shotgun (WGS) entry which is preliminary data.</text>
</comment>
<dbReference type="Proteomes" id="UP000311919">
    <property type="component" value="Unassembled WGS sequence"/>
</dbReference>
<dbReference type="STRING" id="6182.A0A4Z2CL46"/>
<accession>A0A4Z2CL46</accession>
<dbReference type="EMBL" id="SKCS01000998">
    <property type="protein sequence ID" value="TNN04754.1"/>
    <property type="molecule type" value="Genomic_DNA"/>
</dbReference>
<dbReference type="AlphaFoldDB" id="A0A4Z2CL46"/>
<name>A0A4Z2CL46_SCHJA</name>
<evidence type="ECO:0000313" key="2">
    <source>
        <dbReference type="Proteomes" id="UP000311919"/>
    </source>
</evidence>
<proteinExistence type="predicted"/>
<evidence type="ECO:0000313" key="1">
    <source>
        <dbReference type="EMBL" id="TNN04754.1"/>
    </source>
</evidence>
<gene>
    <name evidence="1" type="ORF">EWB00_000041</name>
</gene>
<organism evidence="1 2">
    <name type="scientific">Schistosoma japonicum</name>
    <name type="common">Blood fluke</name>
    <dbReference type="NCBI Taxonomy" id="6182"/>
    <lineage>
        <taxon>Eukaryota</taxon>
        <taxon>Metazoa</taxon>
        <taxon>Spiralia</taxon>
        <taxon>Lophotrochozoa</taxon>
        <taxon>Platyhelminthes</taxon>
        <taxon>Trematoda</taxon>
        <taxon>Digenea</taxon>
        <taxon>Strigeidida</taxon>
        <taxon>Schistosomatoidea</taxon>
        <taxon>Schistosomatidae</taxon>
        <taxon>Schistosoma</taxon>
    </lineage>
</organism>